<dbReference type="Pfam" id="PF09339">
    <property type="entry name" value="HTH_IclR"/>
    <property type="match status" value="1"/>
</dbReference>
<dbReference type="InterPro" id="IPR050707">
    <property type="entry name" value="HTH_MetabolicPath_Reg"/>
</dbReference>
<dbReference type="Pfam" id="PF01614">
    <property type="entry name" value="IclR_C"/>
    <property type="match status" value="1"/>
</dbReference>
<dbReference type="GO" id="GO:0045892">
    <property type="term" value="P:negative regulation of DNA-templated transcription"/>
    <property type="evidence" value="ECO:0007669"/>
    <property type="project" value="TreeGrafter"/>
</dbReference>
<evidence type="ECO:0000259" key="5">
    <source>
        <dbReference type="PROSITE" id="PS51078"/>
    </source>
</evidence>
<dbReference type="InterPro" id="IPR036390">
    <property type="entry name" value="WH_DNA-bd_sf"/>
</dbReference>
<keyword evidence="1" id="KW-0805">Transcription regulation</keyword>
<dbReference type="GO" id="GO:0003700">
    <property type="term" value="F:DNA-binding transcription factor activity"/>
    <property type="evidence" value="ECO:0007669"/>
    <property type="project" value="TreeGrafter"/>
</dbReference>
<dbReference type="PROSITE" id="PS51077">
    <property type="entry name" value="HTH_ICLR"/>
    <property type="match status" value="1"/>
</dbReference>
<dbReference type="Gene3D" id="3.30.450.40">
    <property type="match status" value="2"/>
</dbReference>
<dbReference type="GO" id="GO:0003677">
    <property type="term" value="F:DNA binding"/>
    <property type="evidence" value="ECO:0007669"/>
    <property type="project" value="UniProtKB-KW"/>
</dbReference>
<evidence type="ECO:0000256" key="1">
    <source>
        <dbReference type="ARBA" id="ARBA00023015"/>
    </source>
</evidence>
<organism evidence="6 7">
    <name type="scientific">Roseicella aquatilis</name>
    <dbReference type="NCBI Taxonomy" id="2527868"/>
    <lineage>
        <taxon>Bacteria</taxon>
        <taxon>Pseudomonadati</taxon>
        <taxon>Pseudomonadota</taxon>
        <taxon>Alphaproteobacteria</taxon>
        <taxon>Acetobacterales</taxon>
        <taxon>Roseomonadaceae</taxon>
        <taxon>Roseicella</taxon>
    </lineage>
</organism>
<dbReference type="InterPro" id="IPR014757">
    <property type="entry name" value="Tscrpt_reg_IclR_C"/>
</dbReference>
<dbReference type="PANTHER" id="PTHR30136:SF39">
    <property type="entry name" value="TRANSCRIPTIONAL REGULATORY PROTEIN"/>
    <property type="match status" value="1"/>
</dbReference>
<dbReference type="SMART" id="SM00346">
    <property type="entry name" value="HTH_ICLR"/>
    <property type="match status" value="1"/>
</dbReference>
<evidence type="ECO:0000313" key="6">
    <source>
        <dbReference type="EMBL" id="TCZ61090.1"/>
    </source>
</evidence>
<dbReference type="PROSITE" id="PS51078">
    <property type="entry name" value="ICLR_ED"/>
    <property type="match status" value="1"/>
</dbReference>
<keyword evidence="2" id="KW-0238">DNA-binding</keyword>
<dbReference type="SUPFAM" id="SSF55781">
    <property type="entry name" value="GAF domain-like"/>
    <property type="match status" value="1"/>
</dbReference>
<dbReference type="FunFam" id="1.10.10.10:FF:000056">
    <property type="entry name" value="IclR family transcriptional regulator"/>
    <property type="match status" value="1"/>
</dbReference>
<dbReference type="InterPro" id="IPR036388">
    <property type="entry name" value="WH-like_DNA-bd_sf"/>
</dbReference>
<evidence type="ECO:0000256" key="3">
    <source>
        <dbReference type="ARBA" id="ARBA00023163"/>
    </source>
</evidence>
<dbReference type="SUPFAM" id="SSF46785">
    <property type="entry name" value="Winged helix' DNA-binding domain"/>
    <property type="match status" value="1"/>
</dbReference>
<feature type="domain" description="IclR-ED" evidence="5">
    <location>
        <begin position="76"/>
        <end position="233"/>
    </location>
</feature>
<dbReference type="PANTHER" id="PTHR30136">
    <property type="entry name" value="HELIX-TURN-HELIX TRANSCRIPTIONAL REGULATOR, ICLR FAMILY"/>
    <property type="match status" value="1"/>
</dbReference>
<keyword evidence="7" id="KW-1185">Reference proteome</keyword>
<dbReference type="InterPro" id="IPR005471">
    <property type="entry name" value="Tscrpt_reg_IclR_N"/>
</dbReference>
<feature type="domain" description="HTH iclR-type" evidence="4">
    <location>
        <begin position="14"/>
        <end position="75"/>
    </location>
</feature>
<accession>A0A4R4DMY0</accession>
<gene>
    <name evidence="6" type="ORF">EXY23_13240</name>
</gene>
<reference evidence="6 7" key="1">
    <citation type="submission" date="2019-03" db="EMBL/GenBank/DDBJ databases">
        <title>Paracraurococcus aquatilis NE82 genome sequence.</title>
        <authorList>
            <person name="Zhao Y."/>
            <person name="Du Z."/>
        </authorList>
    </citation>
    <scope>NUCLEOTIDE SEQUENCE [LARGE SCALE GENOMIC DNA]</scope>
    <source>
        <strain evidence="6 7">NE82</strain>
    </source>
</reference>
<evidence type="ECO:0000313" key="7">
    <source>
        <dbReference type="Proteomes" id="UP000295023"/>
    </source>
</evidence>
<dbReference type="InterPro" id="IPR029016">
    <property type="entry name" value="GAF-like_dom_sf"/>
</dbReference>
<evidence type="ECO:0000256" key="2">
    <source>
        <dbReference type="ARBA" id="ARBA00023125"/>
    </source>
</evidence>
<evidence type="ECO:0000259" key="4">
    <source>
        <dbReference type="PROSITE" id="PS51077"/>
    </source>
</evidence>
<proteinExistence type="predicted"/>
<name>A0A4R4DMY0_9PROT</name>
<protein>
    <submittedName>
        <fullName evidence="6">IclR family transcriptional regulator</fullName>
    </submittedName>
</protein>
<dbReference type="EMBL" id="SKBM01000011">
    <property type="protein sequence ID" value="TCZ61090.1"/>
    <property type="molecule type" value="Genomic_DNA"/>
</dbReference>
<sequence length="244" mass="26047">MADASKSRPAVEGVASADRALTVLSAFRKGDRALSLAELAARTGLVKSTIMRLAVSLEAHGYLARTEDGEYRLDAEVLRLGTIYTQSFRMEAHVMPVLEELVARTGETAAFYVRRGEQRLCLFRADSPHLLRMHVRVGDALPLDNSAIAQVLRAFSPRPLPAYVAALDLPIVTMGATDPHTGAIAMPVFGPGEALAGALSLSAPVSRWTPEVVAAARPVLAEAAATLTRRLGGEMPERPRAAAE</sequence>
<dbReference type="OrthoDB" id="6166718at2"/>
<dbReference type="AlphaFoldDB" id="A0A4R4DMY0"/>
<keyword evidence="3" id="KW-0804">Transcription</keyword>
<comment type="caution">
    <text evidence="6">The sequence shown here is derived from an EMBL/GenBank/DDBJ whole genome shotgun (WGS) entry which is preliminary data.</text>
</comment>
<dbReference type="RefSeq" id="WP_132289732.1">
    <property type="nucleotide sequence ID" value="NZ_SKBM01000011.1"/>
</dbReference>
<dbReference type="Proteomes" id="UP000295023">
    <property type="component" value="Unassembled WGS sequence"/>
</dbReference>
<dbReference type="Gene3D" id="1.10.10.10">
    <property type="entry name" value="Winged helix-like DNA-binding domain superfamily/Winged helix DNA-binding domain"/>
    <property type="match status" value="1"/>
</dbReference>